<reference evidence="2 3" key="1">
    <citation type="submission" date="2018-11" db="EMBL/GenBank/DDBJ databases">
        <authorList>
            <consortium name="Pathogen Informatics"/>
        </authorList>
    </citation>
    <scope>NUCLEOTIDE SEQUENCE [LARGE SCALE GENOMIC DNA]</scope>
</reference>
<evidence type="ECO:0000313" key="2">
    <source>
        <dbReference type="EMBL" id="VDK49811.1"/>
    </source>
</evidence>
<comment type="catalytic activity">
    <reaction evidence="1">
        <text>UDP-alpha-D-glucose + 2 NAD(+) + H2O = UDP-alpha-D-glucuronate + 2 NADH + 3 H(+)</text>
        <dbReference type="Rhea" id="RHEA:23596"/>
        <dbReference type="ChEBI" id="CHEBI:15377"/>
        <dbReference type="ChEBI" id="CHEBI:15378"/>
        <dbReference type="ChEBI" id="CHEBI:57540"/>
        <dbReference type="ChEBI" id="CHEBI:57945"/>
        <dbReference type="ChEBI" id="CHEBI:58052"/>
        <dbReference type="ChEBI" id="CHEBI:58885"/>
        <dbReference type="EC" id="1.1.1.22"/>
    </reaction>
</comment>
<gene>
    <name evidence="2" type="ORF">DILT_LOCUS1751</name>
</gene>
<name>A0A3P6S3X9_DIBLA</name>
<proteinExistence type="predicted"/>
<sequence length="67" mass="7698">MQSLNVYMCESLNLPVVAKYWGSVLTVNDYQVSRFFRKITSHFCETLADKRIALFGCTFKAGTPDVW</sequence>
<dbReference type="Proteomes" id="UP000281553">
    <property type="component" value="Unassembled WGS sequence"/>
</dbReference>
<protein>
    <submittedName>
        <fullName evidence="2">Uncharacterized protein</fullName>
    </submittedName>
</protein>
<dbReference type="InterPro" id="IPR028356">
    <property type="entry name" value="UDPglc_DH_euk"/>
</dbReference>
<dbReference type="AlphaFoldDB" id="A0A3P6S3X9"/>
<keyword evidence="3" id="KW-1185">Reference proteome</keyword>
<dbReference type="GO" id="GO:0006024">
    <property type="term" value="P:glycosaminoglycan biosynthetic process"/>
    <property type="evidence" value="ECO:0007669"/>
    <property type="project" value="TreeGrafter"/>
</dbReference>
<dbReference type="PANTHER" id="PTHR11374:SF3">
    <property type="entry name" value="UDP-GLUCOSE 6-DEHYDROGENASE"/>
    <property type="match status" value="1"/>
</dbReference>
<evidence type="ECO:0000313" key="3">
    <source>
        <dbReference type="Proteomes" id="UP000281553"/>
    </source>
</evidence>
<dbReference type="EMBL" id="UYRU01014090">
    <property type="protein sequence ID" value="VDK49811.1"/>
    <property type="molecule type" value="Genomic_DNA"/>
</dbReference>
<evidence type="ECO:0000256" key="1">
    <source>
        <dbReference type="ARBA" id="ARBA00047473"/>
    </source>
</evidence>
<dbReference type="PANTHER" id="PTHR11374">
    <property type="entry name" value="UDP-GLUCOSE DEHYDROGENASE/UDP-MANNAC DEHYDROGENASE"/>
    <property type="match status" value="1"/>
</dbReference>
<dbReference type="Gene3D" id="3.40.50.720">
    <property type="entry name" value="NAD(P)-binding Rossmann-like Domain"/>
    <property type="match status" value="1"/>
</dbReference>
<organism evidence="2 3">
    <name type="scientific">Dibothriocephalus latus</name>
    <name type="common">Fish tapeworm</name>
    <name type="synonym">Diphyllobothrium latum</name>
    <dbReference type="NCBI Taxonomy" id="60516"/>
    <lineage>
        <taxon>Eukaryota</taxon>
        <taxon>Metazoa</taxon>
        <taxon>Spiralia</taxon>
        <taxon>Lophotrochozoa</taxon>
        <taxon>Platyhelminthes</taxon>
        <taxon>Cestoda</taxon>
        <taxon>Eucestoda</taxon>
        <taxon>Diphyllobothriidea</taxon>
        <taxon>Diphyllobothriidae</taxon>
        <taxon>Dibothriocephalus</taxon>
    </lineage>
</organism>
<dbReference type="GO" id="GO:0003979">
    <property type="term" value="F:UDP-glucose 6-dehydrogenase activity"/>
    <property type="evidence" value="ECO:0007669"/>
    <property type="project" value="UniProtKB-EC"/>
</dbReference>
<dbReference type="OrthoDB" id="5059218at2759"/>
<dbReference type="GO" id="GO:0005634">
    <property type="term" value="C:nucleus"/>
    <property type="evidence" value="ECO:0007669"/>
    <property type="project" value="TreeGrafter"/>
</dbReference>
<accession>A0A3P6S3X9</accession>